<gene>
    <name evidence="7" type="ORF">NSK_008576</name>
</gene>
<dbReference type="Pfam" id="PF01753">
    <property type="entry name" value="zf-MYND"/>
    <property type="match status" value="1"/>
</dbReference>
<feature type="domain" description="MYND-type" evidence="6">
    <location>
        <begin position="237"/>
        <end position="274"/>
    </location>
</feature>
<name>A0A4D9CTI8_9STRA</name>
<dbReference type="GO" id="GO:0008270">
    <property type="term" value="F:zinc ion binding"/>
    <property type="evidence" value="ECO:0007669"/>
    <property type="project" value="UniProtKB-KW"/>
</dbReference>
<evidence type="ECO:0000256" key="2">
    <source>
        <dbReference type="ARBA" id="ARBA00022771"/>
    </source>
</evidence>
<protein>
    <recommendedName>
        <fullName evidence="6">MYND-type domain-containing protein</fullName>
    </recommendedName>
</protein>
<feature type="compositionally biased region" description="Basic and acidic residues" evidence="5">
    <location>
        <begin position="281"/>
        <end position="293"/>
    </location>
</feature>
<dbReference type="EMBL" id="SDOX01000183">
    <property type="protein sequence ID" value="TFJ80018.1"/>
    <property type="molecule type" value="Genomic_DNA"/>
</dbReference>
<evidence type="ECO:0000256" key="5">
    <source>
        <dbReference type="SAM" id="MobiDB-lite"/>
    </source>
</evidence>
<keyword evidence="8" id="KW-1185">Reference proteome</keyword>
<evidence type="ECO:0000313" key="7">
    <source>
        <dbReference type="EMBL" id="TFJ80018.1"/>
    </source>
</evidence>
<dbReference type="InterPro" id="IPR002893">
    <property type="entry name" value="Znf_MYND"/>
</dbReference>
<keyword evidence="1" id="KW-0479">Metal-binding</keyword>
<evidence type="ECO:0000313" key="8">
    <source>
        <dbReference type="Proteomes" id="UP000355283"/>
    </source>
</evidence>
<evidence type="ECO:0000256" key="4">
    <source>
        <dbReference type="PROSITE-ProRule" id="PRU00134"/>
    </source>
</evidence>
<dbReference type="Proteomes" id="UP000355283">
    <property type="component" value="Unassembled WGS sequence"/>
</dbReference>
<organism evidence="7 8">
    <name type="scientific">Nannochloropsis salina CCMP1776</name>
    <dbReference type="NCBI Taxonomy" id="1027361"/>
    <lineage>
        <taxon>Eukaryota</taxon>
        <taxon>Sar</taxon>
        <taxon>Stramenopiles</taxon>
        <taxon>Ochrophyta</taxon>
        <taxon>Eustigmatophyceae</taxon>
        <taxon>Eustigmatales</taxon>
        <taxon>Monodopsidaceae</taxon>
        <taxon>Microchloropsis</taxon>
        <taxon>Microchloropsis salina</taxon>
    </lineage>
</organism>
<dbReference type="AlphaFoldDB" id="A0A4D9CTI8"/>
<dbReference type="PROSITE" id="PS01360">
    <property type="entry name" value="ZF_MYND_1"/>
    <property type="match status" value="1"/>
</dbReference>
<dbReference type="PROSITE" id="PS50865">
    <property type="entry name" value="ZF_MYND_2"/>
    <property type="match status" value="1"/>
</dbReference>
<evidence type="ECO:0000256" key="3">
    <source>
        <dbReference type="ARBA" id="ARBA00022833"/>
    </source>
</evidence>
<comment type="caution">
    <text evidence="7">The sequence shown here is derived from an EMBL/GenBank/DDBJ whole genome shotgun (WGS) entry which is preliminary data.</text>
</comment>
<dbReference type="OrthoDB" id="443682at2759"/>
<proteinExistence type="predicted"/>
<dbReference type="Gene3D" id="6.10.140.2220">
    <property type="match status" value="1"/>
</dbReference>
<dbReference type="PANTHER" id="PTHR12298:SF4">
    <property type="entry name" value="PROGRAMMED CELL DEATH PROTEIN 2"/>
    <property type="match status" value="1"/>
</dbReference>
<evidence type="ECO:0000256" key="1">
    <source>
        <dbReference type="ARBA" id="ARBA00022723"/>
    </source>
</evidence>
<dbReference type="InterPro" id="IPR007320">
    <property type="entry name" value="PDCD2_C"/>
</dbReference>
<dbReference type="SUPFAM" id="SSF144232">
    <property type="entry name" value="HIT/MYND zinc finger-like"/>
    <property type="match status" value="1"/>
</dbReference>
<keyword evidence="3" id="KW-0862">Zinc</keyword>
<feature type="region of interest" description="Disordered" evidence="5">
    <location>
        <begin position="281"/>
        <end position="305"/>
    </location>
</feature>
<dbReference type="Pfam" id="PF04194">
    <property type="entry name" value="PDCD2_C"/>
    <property type="match status" value="1"/>
</dbReference>
<feature type="region of interest" description="Disordered" evidence="5">
    <location>
        <begin position="35"/>
        <end position="103"/>
    </location>
</feature>
<dbReference type="PANTHER" id="PTHR12298">
    <property type="entry name" value="PCDC2 PROGRAMMED CELL DEATH PROTEIN 2 -RELATED"/>
    <property type="match status" value="1"/>
</dbReference>
<sequence>MVVEPTGITDGDEKQAGMTPTMIKIPVDCRRMLTKEEGWNSGTDSKYTSEAKGSGQGKDVSHTSTTPRLVPVADTTVKRKVGCTGEDGRSSDDSSDDDGDQGMQLGFVERLPEEMQNRLLFQDPDWRAWDGGKVGGKPIWLNPRDLPPQTLLLCPSCQDPLSFVLQIYCPLDEPEEAFHRALYVFVCQKFRCQGPGSVKALRCQLPRENSFFASDPRDIWNNGGRGKGRAALAVRTCDVCGLRADKVCAGCKRVSYCTHKHQKEGWKTGHKLDCRKVEREKLAPEGGGQERDANLTSGDVPASSVNLPQANAPVLGRPADSGVKNALRSTFPEYEIVIEEERVQNDAVRDAHEQDADAALLEKYKHVVVSETDDDASLDQQHLNQATGAKSALTDAQSLRFLAVIGRHPAQILRYARWDDAAALWVSRDDRPASSTDIPSCLLCGARRAFEFQVMPQLLHHLRVDAQVQAPGHLGEPLQLNSLDWGTLAVYTCVRSCRTGEKVTGIGEGTGGEEGRYVEEFVWRQKPMA</sequence>
<evidence type="ECO:0000259" key="6">
    <source>
        <dbReference type="PROSITE" id="PS50865"/>
    </source>
</evidence>
<keyword evidence="2 4" id="KW-0863">Zinc-finger</keyword>
<reference evidence="7 8" key="1">
    <citation type="submission" date="2019-01" db="EMBL/GenBank/DDBJ databases">
        <title>Nuclear Genome Assembly of the Microalgal Biofuel strain Nannochloropsis salina CCMP1776.</title>
        <authorList>
            <person name="Hovde B."/>
        </authorList>
    </citation>
    <scope>NUCLEOTIDE SEQUENCE [LARGE SCALE GENOMIC DNA]</scope>
    <source>
        <strain evidence="7 8">CCMP1776</strain>
    </source>
</reference>
<accession>A0A4D9CTI8</accession>
<dbReference type="GO" id="GO:0005737">
    <property type="term" value="C:cytoplasm"/>
    <property type="evidence" value="ECO:0007669"/>
    <property type="project" value="InterPro"/>
</dbReference>